<feature type="compositionally biased region" description="Basic residues" evidence="1">
    <location>
        <begin position="51"/>
        <end position="62"/>
    </location>
</feature>
<feature type="compositionally biased region" description="Basic and acidic residues" evidence="1">
    <location>
        <begin position="18"/>
        <end position="50"/>
    </location>
</feature>
<proteinExistence type="evidence at transcript level"/>
<reference evidence="2" key="2">
    <citation type="submission" date="2012-06" db="EMBL/GenBank/DDBJ databases">
        <authorList>
            <person name="Yu Y."/>
            <person name="Currie J."/>
            <person name="Lomeli R."/>
            <person name="Angelova A."/>
            <person name="Collura K."/>
            <person name="Wissotski M."/>
            <person name="Campos D."/>
            <person name="Kudrna D."/>
            <person name="Golser W."/>
            <person name="Ashely E."/>
            <person name="Descour A."/>
            <person name="Fernandes J."/>
            <person name="Soderlund C."/>
            <person name="Walbot V."/>
        </authorList>
    </citation>
    <scope>NUCLEOTIDE SEQUENCE</scope>
    <source>
        <strain evidence="2">B73</strain>
    </source>
</reference>
<evidence type="ECO:0000313" key="2">
    <source>
        <dbReference type="EMBL" id="ACR35374.1"/>
    </source>
</evidence>
<dbReference type="EMBL" id="BT085021">
    <property type="protein sequence ID" value="ACR35374.1"/>
    <property type="molecule type" value="mRNA"/>
</dbReference>
<feature type="compositionally biased region" description="Basic and acidic residues" evidence="1">
    <location>
        <begin position="77"/>
        <end position="94"/>
    </location>
</feature>
<dbReference type="GeneID" id="118472053"/>
<name>C4J2H4_MAIZE</name>
<dbReference type="RefSeq" id="XP_035815014.1">
    <property type="nucleotide sequence ID" value="XM_035959121.1"/>
</dbReference>
<organism evidence="2">
    <name type="scientific">Zea mays</name>
    <name type="common">Maize</name>
    <dbReference type="NCBI Taxonomy" id="4577"/>
    <lineage>
        <taxon>Eukaryota</taxon>
        <taxon>Viridiplantae</taxon>
        <taxon>Streptophyta</taxon>
        <taxon>Embryophyta</taxon>
        <taxon>Tracheophyta</taxon>
        <taxon>Spermatophyta</taxon>
        <taxon>Magnoliopsida</taxon>
        <taxon>Liliopsida</taxon>
        <taxon>Poales</taxon>
        <taxon>Poaceae</taxon>
        <taxon>PACMAD clade</taxon>
        <taxon>Panicoideae</taxon>
        <taxon>Andropogonodae</taxon>
        <taxon>Andropogoneae</taxon>
        <taxon>Tripsacinae</taxon>
        <taxon>Zea</taxon>
    </lineage>
</organism>
<evidence type="ECO:0000256" key="1">
    <source>
        <dbReference type="SAM" id="MobiDB-lite"/>
    </source>
</evidence>
<dbReference type="HOGENOM" id="CLU_2112445_0_0_1"/>
<dbReference type="KEGG" id="zma:118472053"/>
<accession>C4J2H4</accession>
<dbReference type="AlphaFoldDB" id="C4J2H4"/>
<protein>
    <submittedName>
        <fullName evidence="2">Uncharacterized protein</fullName>
    </submittedName>
</protein>
<reference evidence="2" key="1">
    <citation type="journal article" date="2009" name="PLoS Genet.">
        <title>Sequencing, mapping, and analysis of 27,455 maize full-length cDNAs.</title>
        <authorList>
            <person name="Soderlund C."/>
            <person name="Descour A."/>
            <person name="Kudrna D."/>
            <person name="Bomhoff M."/>
            <person name="Boyd L."/>
            <person name="Currie J."/>
            <person name="Angelova A."/>
            <person name="Collura K."/>
            <person name="Wissotski M."/>
            <person name="Ashley E."/>
            <person name="Morrow D."/>
            <person name="Fernandes J."/>
            <person name="Walbot V."/>
            <person name="Yu Y."/>
        </authorList>
    </citation>
    <scope>NUCLEOTIDE SEQUENCE</scope>
    <source>
        <strain evidence="2">B73</strain>
    </source>
</reference>
<feature type="region of interest" description="Disordered" evidence="1">
    <location>
        <begin position="1"/>
        <end position="115"/>
    </location>
</feature>
<sequence>MAFSGGGETSKAIGGAWERNRVEQGVRRMPRPEGVKADGVHGRGQGERQQRRSAARAFRRGRGQVGSSMAWTAPRPDSCHDAHGKREPRARRLELQGVRRRAERKRLPGTVGDGR</sequence>